<protein>
    <recommendedName>
        <fullName evidence="2">Helix-hairpin-helix DNA-binding motif class 1 domain-containing protein</fullName>
    </recommendedName>
</protein>
<sequence>MNMWIKSLVLIFALGAGSMAYAMDKVNLNTATVTQLESVKGIGPKLAGAIVAYRQAHHGFKSLDELKSVKGIGDKKYVKIKNAFSLGAMKSTKP</sequence>
<dbReference type="InterPro" id="IPR004509">
    <property type="entry name" value="Competence_ComEA_HhH"/>
</dbReference>
<feature type="domain" description="Helix-hairpin-helix DNA-binding motif class 1" evidence="2">
    <location>
        <begin position="64"/>
        <end position="83"/>
    </location>
</feature>
<dbReference type="PANTHER" id="PTHR21180:SF32">
    <property type="entry name" value="ENDONUCLEASE_EXONUCLEASE_PHOSPHATASE FAMILY DOMAIN-CONTAINING PROTEIN 1"/>
    <property type="match status" value="1"/>
</dbReference>
<dbReference type="GO" id="GO:0003677">
    <property type="term" value="F:DNA binding"/>
    <property type="evidence" value="ECO:0007669"/>
    <property type="project" value="InterPro"/>
</dbReference>
<dbReference type="GO" id="GO:0015628">
    <property type="term" value="P:protein secretion by the type II secretion system"/>
    <property type="evidence" value="ECO:0007669"/>
    <property type="project" value="TreeGrafter"/>
</dbReference>
<feature type="signal peptide" evidence="1">
    <location>
        <begin position="1"/>
        <end position="22"/>
    </location>
</feature>
<dbReference type="NCBIfam" id="TIGR00426">
    <property type="entry name" value="competence protein ComEA helix-hairpin-helix repeat region"/>
    <property type="match status" value="1"/>
</dbReference>
<dbReference type="InterPro" id="IPR010994">
    <property type="entry name" value="RuvA_2-like"/>
</dbReference>
<dbReference type="Proteomes" id="UP000078596">
    <property type="component" value="Chromosome"/>
</dbReference>
<keyword evidence="1" id="KW-0732">Signal</keyword>
<dbReference type="OrthoDB" id="7510573at2"/>
<dbReference type="PANTHER" id="PTHR21180">
    <property type="entry name" value="ENDONUCLEASE/EXONUCLEASE/PHOSPHATASE FAMILY DOMAIN-CONTAINING PROTEIN 1"/>
    <property type="match status" value="1"/>
</dbReference>
<evidence type="ECO:0000259" key="2">
    <source>
        <dbReference type="SMART" id="SM00278"/>
    </source>
</evidence>
<dbReference type="Gene3D" id="1.10.150.280">
    <property type="entry name" value="AF1531-like domain"/>
    <property type="match status" value="1"/>
</dbReference>
<dbReference type="SUPFAM" id="SSF47781">
    <property type="entry name" value="RuvA domain 2-like"/>
    <property type="match status" value="1"/>
</dbReference>
<dbReference type="GO" id="GO:0015627">
    <property type="term" value="C:type II protein secretion system complex"/>
    <property type="evidence" value="ECO:0007669"/>
    <property type="project" value="TreeGrafter"/>
</dbReference>
<dbReference type="AlphaFoldDB" id="A0A191ZIG7"/>
<dbReference type="KEGG" id="haz:A9404_09860"/>
<feature type="chain" id="PRO_5008250417" description="Helix-hairpin-helix DNA-binding motif class 1 domain-containing protein" evidence="1">
    <location>
        <begin position="23"/>
        <end position="94"/>
    </location>
</feature>
<dbReference type="STRING" id="1860122.A9404_09860"/>
<organism evidence="3 4">
    <name type="scientific">Halothiobacillus diazotrophicus</name>
    <dbReference type="NCBI Taxonomy" id="1860122"/>
    <lineage>
        <taxon>Bacteria</taxon>
        <taxon>Pseudomonadati</taxon>
        <taxon>Pseudomonadota</taxon>
        <taxon>Gammaproteobacteria</taxon>
        <taxon>Chromatiales</taxon>
        <taxon>Halothiobacillaceae</taxon>
        <taxon>Halothiobacillus</taxon>
    </lineage>
</organism>
<dbReference type="EMBL" id="CP016027">
    <property type="protein sequence ID" value="ANJ67643.1"/>
    <property type="molecule type" value="Genomic_DNA"/>
</dbReference>
<dbReference type="InterPro" id="IPR003583">
    <property type="entry name" value="Hlx-hairpin-Hlx_DNA-bd_motif"/>
</dbReference>
<reference evidence="3 4" key="1">
    <citation type="submission" date="2016-06" db="EMBL/GenBank/DDBJ databases">
        <title>Insight into the functional genes involving in sulfur oxidation in Pearl River water.</title>
        <authorList>
            <person name="Luo J."/>
            <person name="Tan X."/>
            <person name="Lin W."/>
        </authorList>
    </citation>
    <scope>NUCLEOTIDE SEQUENCE [LARGE SCALE GENOMIC DNA]</scope>
    <source>
        <strain evidence="3 4">LS2</strain>
    </source>
</reference>
<dbReference type="GO" id="GO:0006281">
    <property type="term" value="P:DNA repair"/>
    <property type="evidence" value="ECO:0007669"/>
    <property type="project" value="InterPro"/>
</dbReference>
<dbReference type="RefSeq" id="WP_066100914.1">
    <property type="nucleotide sequence ID" value="NZ_CP016027.1"/>
</dbReference>
<evidence type="ECO:0000313" key="4">
    <source>
        <dbReference type="Proteomes" id="UP000078596"/>
    </source>
</evidence>
<name>A0A191ZIG7_9GAMM</name>
<dbReference type="InterPro" id="IPR051675">
    <property type="entry name" value="Endo/Exo/Phosphatase_dom_1"/>
</dbReference>
<evidence type="ECO:0000256" key="1">
    <source>
        <dbReference type="SAM" id="SignalP"/>
    </source>
</evidence>
<evidence type="ECO:0000313" key="3">
    <source>
        <dbReference type="EMBL" id="ANJ67643.1"/>
    </source>
</evidence>
<dbReference type="SMART" id="SM00278">
    <property type="entry name" value="HhH1"/>
    <property type="match status" value="2"/>
</dbReference>
<gene>
    <name evidence="3" type="ORF">A9404_09860</name>
</gene>
<feature type="domain" description="Helix-hairpin-helix DNA-binding motif class 1" evidence="2">
    <location>
        <begin position="34"/>
        <end position="53"/>
    </location>
</feature>
<keyword evidence="4" id="KW-1185">Reference proteome</keyword>
<proteinExistence type="predicted"/>
<accession>A0A191ZIG7</accession>
<dbReference type="Pfam" id="PF12836">
    <property type="entry name" value="HHH_3"/>
    <property type="match status" value="1"/>
</dbReference>